<sequence length="366" mass="39268">MSTASALLSSFVTDVDRCSSRPHFDDCATSLPLVIPTALLFAPRAVGRMLAILPQSSHDLAVMGSTLLTMRPPLLKRSSAEAAGPGPQSTHAIAVDVKLHSGVSLHLDFSAGTPLAEVREGVWKQAQLPQHRQALVVCEERARKNSLASLAKRAHRRWQTRPPLSAVAASWANFILLPEAFNRELYGRGLIGWAKSTQWWQALSDAQNAAVAAGGVGLEAAGAAMLLRVELLAGEVVNMEVDPQCPLSDLQASVERQTGVLAEQQRMLVVERAGPGVVDMITSTLVLHGVSSLKGVVSWSSQMAVSAISRLHSAFSYPITVQSASGASFTMHVTGDTTMDQVLSLHMYNKVRIDAIQIAGWFYCES</sequence>
<proteinExistence type="predicted"/>
<gene>
    <name evidence="1" type="ORF">WJX73_006155</name>
</gene>
<dbReference type="AlphaFoldDB" id="A0AAW1NNI0"/>
<name>A0AAW1NNI0_9CHLO</name>
<evidence type="ECO:0000313" key="1">
    <source>
        <dbReference type="EMBL" id="KAK9788164.1"/>
    </source>
</evidence>
<dbReference type="EMBL" id="JALJOQ010000232">
    <property type="protein sequence ID" value="KAK9788164.1"/>
    <property type="molecule type" value="Genomic_DNA"/>
</dbReference>
<comment type="caution">
    <text evidence="1">The sequence shown here is derived from an EMBL/GenBank/DDBJ whole genome shotgun (WGS) entry which is preliminary data.</text>
</comment>
<evidence type="ECO:0000313" key="2">
    <source>
        <dbReference type="Proteomes" id="UP001465755"/>
    </source>
</evidence>
<organism evidence="1 2">
    <name type="scientific">Symbiochloris irregularis</name>
    <dbReference type="NCBI Taxonomy" id="706552"/>
    <lineage>
        <taxon>Eukaryota</taxon>
        <taxon>Viridiplantae</taxon>
        <taxon>Chlorophyta</taxon>
        <taxon>core chlorophytes</taxon>
        <taxon>Trebouxiophyceae</taxon>
        <taxon>Trebouxiales</taxon>
        <taxon>Trebouxiaceae</taxon>
        <taxon>Symbiochloris</taxon>
    </lineage>
</organism>
<protein>
    <submittedName>
        <fullName evidence="1">Uncharacterized protein</fullName>
    </submittedName>
</protein>
<reference evidence="1 2" key="1">
    <citation type="journal article" date="2024" name="Nat. Commun.">
        <title>Phylogenomics reveals the evolutionary origins of lichenization in chlorophyte algae.</title>
        <authorList>
            <person name="Puginier C."/>
            <person name="Libourel C."/>
            <person name="Otte J."/>
            <person name="Skaloud P."/>
            <person name="Haon M."/>
            <person name="Grisel S."/>
            <person name="Petersen M."/>
            <person name="Berrin J.G."/>
            <person name="Delaux P.M."/>
            <person name="Dal Grande F."/>
            <person name="Keller J."/>
        </authorList>
    </citation>
    <scope>NUCLEOTIDE SEQUENCE [LARGE SCALE GENOMIC DNA]</scope>
    <source>
        <strain evidence="1 2">SAG 2036</strain>
    </source>
</reference>
<dbReference type="Proteomes" id="UP001465755">
    <property type="component" value="Unassembled WGS sequence"/>
</dbReference>
<keyword evidence="2" id="KW-1185">Reference proteome</keyword>
<accession>A0AAW1NNI0</accession>
<dbReference type="InterPro" id="IPR029071">
    <property type="entry name" value="Ubiquitin-like_domsf"/>
</dbReference>
<dbReference type="SUPFAM" id="SSF54236">
    <property type="entry name" value="Ubiquitin-like"/>
    <property type="match status" value="1"/>
</dbReference>